<feature type="transmembrane region" description="Helical" evidence="1">
    <location>
        <begin position="75"/>
        <end position="95"/>
    </location>
</feature>
<proteinExistence type="predicted"/>
<feature type="transmembrane region" description="Helical" evidence="1">
    <location>
        <begin position="42"/>
        <end position="63"/>
    </location>
</feature>
<feature type="transmembrane region" description="Helical" evidence="1">
    <location>
        <begin position="164"/>
        <end position="181"/>
    </location>
</feature>
<organism evidence="2 3">
    <name type="scientific">Microbacterium alkaliflavum</name>
    <dbReference type="NCBI Taxonomy" id="3248839"/>
    <lineage>
        <taxon>Bacteria</taxon>
        <taxon>Bacillati</taxon>
        <taxon>Actinomycetota</taxon>
        <taxon>Actinomycetes</taxon>
        <taxon>Micrococcales</taxon>
        <taxon>Microbacteriaceae</taxon>
        <taxon>Microbacterium</taxon>
    </lineage>
</organism>
<dbReference type="RefSeq" id="WP_396639367.1">
    <property type="nucleotide sequence ID" value="NZ_JBIQWL010000001.1"/>
</dbReference>
<comment type="caution">
    <text evidence="2">The sequence shown here is derived from an EMBL/GenBank/DDBJ whole genome shotgun (WGS) entry which is preliminary data.</text>
</comment>
<accession>A0ABW7Q3L8</accession>
<dbReference type="Pfam" id="PF04657">
    <property type="entry name" value="DMT_YdcZ"/>
    <property type="match status" value="2"/>
</dbReference>
<dbReference type="EMBL" id="JBIQWL010000001">
    <property type="protein sequence ID" value="MFH8249430.1"/>
    <property type="molecule type" value="Genomic_DNA"/>
</dbReference>
<keyword evidence="3" id="KW-1185">Reference proteome</keyword>
<feature type="transmembrane region" description="Helical" evidence="1">
    <location>
        <begin position="101"/>
        <end position="123"/>
    </location>
</feature>
<dbReference type="InterPro" id="IPR006750">
    <property type="entry name" value="YdcZ"/>
</dbReference>
<dbReference type="PANTHER" id="PTHR34821">
    <property type="entry name" value="INNER MEMBRANE PROTEIN YDCZ"/>
    <property type="match status" value="1"/>
</dbReference>
<gene>
    <name evidence="2" type="ORF">ACH3VR_03555</name>
</gene>
<feature type="transmembrane region" description="Helical" evidence="1">
    <location>
        <begin position="135"/>
        <end position="158"/>
    </location>
</feature>
<feature type="transmembrane region" description="Helical" evidence="1">
    <location>
        <begin position="257"/>
        <end position="275"/>
    </location>
</feature>
<evidence type="ECO:0000256" key="1">
    <source>
        <dbReference type="SAM" id="Phobius"/>
    </source>
</evidence>
<keyword evidence="1" id="KW-1133">Transmembrane helix</keyword>
<feature type="transmembrane region" description="Helical" evidence="1">
    <location>
        <begin position="233"/>
        <end position="252"/>
    </location>
</feature>
<dbReference type="Proteomes" id="UP001610861">
    <property type="component" value="Unassembled WGS sequence"/>
</dbReference>
<protein>
    <submittedName>
        <fullName evidence="2">DMT family transporter</fullName>
    </submittedName>
</protein>
<evidence type="ECO:0000313" key="2">
    <source>
        <dbReference type="EMBL" id="MFH8249430.1"/>
    </source>
</evidence>
<name>A0ABW7Q3L8_9MICO</name>
<evidence type="ECO:0000313" key="3">
    <source>
        <dbReference type="Proteomes" id="UP001610861"/>
    </source>
</evidence>
<dbReference type="PANTHER" id="PTHR34821:SF2">
    <property type="entry name" value="INNER MEMBRANE PROTEIN YDCZ"/>
    <property type="match status" value="1"/>
</dbReference>
<feature type="transmembrane region" description="Helical" evidence="1">
    <location>
        <begin position="287"/>
        <end position="308"/>
    </location>
</feature>
<sequence length="317" mass="31512">MTRPRLPAWIALGGAVLVGVLTAVQARFNGALGLALGDGFTAAVISFGSGLVILVVLCAILPGGRAGVARLVKGVGRNIPWWMLIGGLAGALTVATQGLTVATIGVALFTVGVVAGQTVNGLVLDRAGYGPAGVVAMTLGRVAGGGVVLAAVVLCLAGEGTASAPWWMLLLPFVAGAGIAWQQATNGRLREAVGSPLVATLVNFVGGTIALSIAALVHTLVAGGPTGSATDPLLYVGGAIGVFYIFLSAALVRHTGVLLLGLGSVVGLLATSIVLDAIWPPLSGPPLGIALAAVFLALVGVVVAVVPWRRRRAVVRG</sequence>
<keyword evidence="1" id="KW-0812">Transmembrane</keyword>
<keyword evidence="1" id="KW-0472">Membrane</keyword>
<reference evidence="2 3" key="1">
    <citation type="submission" date="2024-09" db="EMBL/GenBank/DDBJ databases">
        <authorList>
            <person name="Pan X."/>
        </authorList>
    </citation>
    <scope>NUCLEOTIDE SEQUENCE [LARGE SCALE GENOMIC DNA]</scope>
    <source>
        <strain evidence="2 3">B2969</strain>
    </source>
</reference>
<feature type="transmembrane region" description="Helical" evidence="1">
    <location>
        <begin position="193"/>
        <end position="221"/>
    </location>
</feature>